<accession>A0A368XNJ4</accession>
<dbReference type="InterPro" id="IPR029479">
    <property type="entry name" value="Nitroreductase"/>
</dbReference>
<comment type="similarity">
    <text evidence="2">Belongs to the nitroreductase family.</text>
</comment>
<dbReference type="Gene3D" id="3.40.109.10">
    <property type="entry name" value="NADH Oxidase"/>
    <property type="match status" value="1"/>
</dbReference>
<dbReference type="AlphaFoldDB" id="A0A368XNJ4"/>
<organism evidence="7 8">
    <name type="scientific">Pseudorhodoferax soli</name>
    <dbReference type="NCBI Taxonomy" id="545864"/>
    <lineage>
        <taxon>Bacteria</taxon>
        <taxon>Pseudomonadati</taxon>
        <taxon>Pseudomonadota</taxon>
        <taxon>Betaproteobacteria</taxon>
        <taxon>Burkholderiales</taxon>
        <taxon>Comamonadaceae</taxon>
    </lineage>
</organism>
<proteinExistence type="inferred from homology"/>
<comment type="cofactor">
    <cofactor evidence="1">
        <name>FMN</name>
        <dbReference type="ChEBI" id="CHEBI:58210"/>
    </cofactor>
</comment>
<reference evidence="7 8" key="1">
    <citation type="submission" date="2018-07" db="EMBL/GenBank/DDBJ databases">
        <title>Genomic Encyclopedia of Type Strains, Phase IV (KMG-IV): sequencing the most valuable type-strain genomes for metagenomic binning, comparative biology and taxonomic classification.</title>
        <authorList>
            <person name="Goeker M."/>
        </authorList>
    </citation>
    <scope>NUCLEOTIDE SEQUENCE [LARGE SCALE GENOMIC DNA]</scope>
    <source>
        <strain evidence="7 8">DSM 21634</strain>
    </source>
</reference>
<dbReference type="OrthoDB" id="9773807at2"/>
<evidence type="ECO:0000256" key="5">
    <source>
        <dbReference type="ARBA" id="ARBA00023002"/>
    </source>
</evidence>
<keyword evidence="5" id="KW-0560">Oxidoreductase</keyword>
<name>A0A368XNJ4_9BURK</name>
<keyword evidence="3" id="KW-0285">Flavoprotein</keyword>
<dbReference type="GO" id="GO:0016491">
    <property type="term" value="F:oxidoreductase activity"/>
    <property type="evidence" value="ECO:0007669"/>
    <property type="project" value="UniProtKB-KW"/>
</dbReference>
<evidence type="ECO:0000313" key="8">
    <source>
        <dbReference type="Proteomes" id="UP000252884"/>
    </source>
</evidence>
<evidence type="ECO:0000259" key="6">
    <source>
        <dbReference type="Pfam" id="PF00881"/>
    </source>
</evidence>
<dbReference type="Proteomes" id="UP000252884">
    <property type="component" value="Unassembled WGS sequence"/>
</dbReference>
<dbReference type="CDD" id="cd02136">
    <property type="entry name" value="PnbA_NfnB-like"/>
    <property type="match status" value="1"/>
</dbReference>
<feature type="domain" description="Nitroreductase" evidence="6">
    <location>
        <begin position="32"/>
        <end position="219"/>
    </location>
</feature>
<comment type="caution">
    <text evidence="7">The sequence shown here is derived from an EMBL/GenBank/DDBJ whole genome shotgun (WGS) entry which is preliminary data.</text>
</comment>
<keyword evidence="4" id="KW-0288">FMN</keyword>
<keyword evidence="8" id="KW-1185">Reference proteome</keyword>
<dbReference type="Pfam" id="PF00881">
    <property type="entry name" value="Nitroreductase"/>
    <property type="match status" value="1"/>
</dbReference>
<dbReference type="SUPFAM" id="SSF55469">
    <property type="entry name" value="FMN-dependent nitroreductase-like"/>
    <property type="match status" value="1"/>
</dbReference>
<evidence type="ECO:0000256" key="1">
    <source>
        <dbReference type="ARBA" id="ARBA00001917"/>
    </source>
</evidence>
<gene>
    <name evidence="7" type="ORF">DES41_106445</name>
</gene>
<dbReference type="PANTHER" id="PTHR43673">
    <property type="entry name" value="NAD(P)H NITROREDUCTASE YDGI-RELATED"/>
    <property type="match status" value="1"/>
</dbReference>
<evidence type="ECO:0000256" key="3">
    <source>
        <dbReference type="ARBA" id="ARBA00022630"/>
    </source>
</evidence>
<dbReference type="PANTHER" id="PTHR43673:SF2">
    <property type="entry name" value="NITROREDUCTASE"/>
    <property type="match status" value="1"/>
</dbReference>
<evidence type="ECO:0000256" key="2">
    <source>
        <dbReference type="ARBA" id="ARBA00007118"/>
    </source>
</evidence>
<dbReference type="InterPro" id="IPR000415">
    <property type="entry name" value="Nitroreductase-like"/>
</dbReference>
<protein>
    <submittedName>
        <fullName evidence="7">Nitroreductase</fullName>
    </submittedName>
</protein>
<dbReference type="EMBL" id="QPJK01000006">
    <property type="protein sequence ID" value="RCW69571.1"/>
    <property type="molecule type" value="Genomic_DNA"/>
</dbReference>
<sequence length="247" mass="26907">MTETLTPHRDVPSAPAAPWSPKTIAACVSCVVRSRRATRAFNAAPLPREAVEEILAEAACAPSGANIQPWRVYVVSGEVKDGLTHELVTASRAGVAPAPAHFPEPLPDRFRDRLQDFGARYYASLGIERSDAAARTRQTERNYAFFGAPVGLIFSIDRRLKPHSWIDLGLFAQTVMLAAKARGIDTCPQVAFAQFHDQIASYLQMPEEDVTAFGMSMGYGDPQAPVNQAVMPRARLHDFAQILGFAG</sequence>
<evidence type="ECO:0000313" key="7">
    <source>
        <dbReference type="EMBL" id="RCW69571.1"/>
    </source>
</evidence>
<dbReference type="RefSeq" id="WP_114469961.1">
    <property type="nucleotide sequence ID" value="NZ_QPJK01000006.1"/>
</dbReference>
<evidence type="ECO:0000256" key="4">
    <source>
        <dbReference type="ARBA" id="ARBA00022643"/>
    </source>
</evidence>